<dbReference type="CDD" id="cd02440">
    <property type="entry name" value="AdoMet_MTases"/>
    <property type="match status" value="1"/>
</dbReference>
<protein>
    <recommendedName>
        <fullName evidence="1">peptide chain release factor N(5)-glutamine methyltransferase</fullName>
        <ecNumber evidence="1">2.1.1.297</ecNumber>
    </recommendedName>
</protein>
<keyword evidence="10" id="KW-1185">Reference proteome</keyword>
<evidence type="ECO:0000259" key="8">
    <source>
        <dbReference type="Pfam" id="PF17827"/>
    </source>
</evidence>
<evidence type="ECO:0000259" key="7">
    <source>
        <dbReference type="Pfam" id="PF05175"/>
    </source>
</evidence>
<feature type="region of interest" description="Disordered" evidence="6">
    <location>
        <begin position="304"/>
        <end position="326"/>
    </location>
</feature>
<reference evidence="9 10" key="1">
    <citation type="submission" date="2023-07" db="EMBL/GenBank/DDBJ databases">
        <title>Sequencing the genomes of 1000 actinobacteria strains.</title>
        <authorList>
            <person name="Klenk H.-P."/>
        </authorList>
    </citation>
    <scope>NUCLEOTIDE SEQUENCE [LARGE SCALE GENOMIC DNA]</scope>
    <source>
        <strain evidence="9 10">DSM 15539</strain>
    </source>
</reference>
<evidence type="ECO:0000256" key="2">
    <source>
        <dbReference type="ARBA" id="ARBA00022603"/>
    </source>
</evidence>
<proteinExistence type="predicted"/>
<dbReference type="NCBIfam" id="TIGR00536">
    <property type="entry name" value="hemK_fam"/>
    <property type="match status" value="1"/>
</dbReference>
<evidence type="ECO:0000256" key="1">
    <source>
        <dbReference type="ARBA" id="ARBA00012771"/>
    </source>
</evidence>
<name>A0ABU1T3P6_9ACTO</name>
<evidence type="ECO:0000256" key="5">
    <source>
        <dbReference type="ARBA" id="ARBA00048391"/>
    </source>
</evidence>
<dbReference type="EC" id="2.1.1.297" evidence="1"/>
<dbReference type="SUPFAM" id="SSF53335">
    <property type="entry name" value="S-adenosyl-L-methionine-dependent methyltransferases"/>
    <property type="match status" value="1"/>
</dbReference>
<dbReference type="InterPro" id="IPR004556">
    <property type="entry name" value="HemK-like"/>
</dbReference>
<gene>
    <name evidence="9" type="ORF">J2S36_001517</name>
</gene>
<dbReference type="RefSeq" id="WP_309957081.1">
    <property type="nucleotide sequence ID" value="NZ_JAVDUJ010000001.1"/>
</dbReference>
<dbReference type="Gene3D" id="1.10.8.10">
    <property type="entry name" value="DNA helicase RuvA subunit, C-terminal domain"/>
    <property type="match status" value="1"/>
</dbReference>
<dbReference type="InterPro" id="IPR002052">
    <property type="entry name" value="DNA_methylase_N6_adenine_CS"/>
</dbReference>
<dbReference type="PANTHER" id="PTHR18895:SF74">
    <property type="entry name" value="MTRF1L RELEASE FACTOR GLUTAMINE METHYLTRANSFERASE"/>
    <property type="match status" value="1"/>
</dbReference>
<keyword evidence="4" id="KW-0949">S-adenosyl-L-methionine</keyword>
<comment type="caution">
    <text evidence="9">The sequence shown here is derived from an EMBL/GenBank/DDBJ whole genome shotgun (WGS) entry which is preliminary data.</text>
</comment>
<dbReference type="InterPro" id="IPR019874">
    <property type="entry name" value="RF_methyltr_PrmC"/>
</dbReference>
<dbReference type="Pfam" id="PF05175">
    <property type="entry name" value="MTS"/>
    <property type="match status" value="1"/>
</dbReference>
<dbReference type="PROSITE" id="PS00092">
    <property type="entry name" value="N6_MTASE"/>
    <property type="match status" value="1"/>
</dbReference>
<dbReference type="Pfam" id="PF17827">
    <property type="entry name" value="PrmC_N"/>
    <property type="match status" value="1"/>
</dbReference>
<evidence type="ECO:0000256" key="3">
    <source>
        <dbReference type="ARBA" id="ARBA00022679"/>
    </source>
</evidence>
<comment type="catalytic activity">
    <reaction evidence="5">
        <text>L-glutaminyl-[peptide chain release factor] + S-adenosyl-L-methionine = N(5)-methyl-L-glutaminyl-[peptide chain release factor] + S-adenosyl-L-homocysteine + H(+)</text>
        <dbReference type="Rhea" id="RHEA:42896"/>
        <dbReference type="Rhea" id="RHEA-COMP:10271"/>
        <dbReference type="Rhea" id="RHEA-COMP:10272"/>
        <dbReference type="ChEBI" id="CHEBI:15378"/>
        <dbReference type="ChEBI" id="CHEBI:30011"/>
        <dbReference type="ChEBI" id="CHEBI:57856"/>
        <dbReference type="ChEBI" id="CHEBI:59789"/>
        <dbReference type="ChEBI" id="CHEBI:61891"/>
        <dbReference type="EC" id="2.1.1.297"/>
    </reaction>
</comment>
<evidence type="ECO:0000313" key="10">
    <source>
        <dbReference type="Proteomes" id="UP001266099"/>
    </source>
</evidence>
<dbReference type="InterPro" id="IPR007848">
    <property type="entry name" value="Small_mtfrase_dom"/>
</dbReference>
<dbReference type="NCBIfam" id="TIGR03534">
    <property type="entry name" value="RF_mod_PrmC"/>
    <property type="match status" value="1"/>
</dbReference>
<dbReference type="EMBL" id="JAVDUJ010000001">
    <property type="protein sequence ID" value="MDR6939974.1"/>
    <property type="molecule type" value="Genomic_DNA"/>
</dbReference>
<dbReference type="InterPro" id="IPR029063">
    <property type="entry name" value="SAM-dependent_MTases_sf"/>
</dbReference>
<organism evidence="9 10">
    <name type="scientific">Arcanobacterium hippocoleae</name>
    <dbReference type="NCBI Taxonomy" id="149017"/>
    <lineage>
        <taxon>Bacteria</taxon>
        <taxon>Bacillati</taxon>
        <taxon>Actinomycetota</taxon>
        <taxon>Actinomycetes</taxon>
        <taxon>Actinomycetales</taxon>
        <taxon>Actinomycetaceae</taxon>
        <taxon>Arcanobacterium</taxon>
    </lineage>
</organism>
<feature type="domain" description="Release factor glutamine methyltransferase N-terminal" evidence="8">
    <location>
        <begin position="24"/>
        <end position="90"/>
    </location>
</feature>
<evidence type="ECO:0000256" key="4">
    <source>
        <dbReference type="ARBA" id="ARBA00022691"/>
    </source>
</evidence>
<evidence type="ECO:0000256" key="6">
    <source>
        <dbReference type="SAM" id="MobiDB-lite"/>
    </source>
</evidence>
<keyword evidence="3 9" id="KW-0808">Transferase</keyword>
<feature type="compositionally biased region" description="Basic and acidic residues" evidence="6">
    <location>
        <begin position="316"/>
        <end position="326"/>
    </location>
</feature>
<dbReference type="GO" id="GO:0032259">
    <property type="term" value="P:methylation"/>
    <property type="evidence" value="ECO:0007669"/>
    <property type="project" value="UniProtKB-KW"/>
</dbReference>
<dbReference type="Proteomes" id="UP001266099">
    <property type="component" value="Unassembled WGS sequence"/>
</dbReference>
<dbReference type="GO" id="GO:0102559">
    <property type="term" value="F:peptide chain release factor N(5)-glutamine methyltransferase activity"/>
    <property type="evidence" value="ECO:0007669"/>
    <property type="project" value="UniProtKB-EC"/>
</dbReference>
<dbReference type="Gene3D" id="3.40.50.150">
    <property type="entry name" value="Vaccinia Virus protein VP39"/>
    <property type="match status" value="1"/>
</dbReference>
<feature type="domain" description="Methyltransferase small" evidence="7">
    <location>
        <begin position="132"/>
        <end position="211"/>
    </location>
</feature>
<dbReference type="InterPro" id="IPR050320">
    <property type="entry name" value="N5-glutamine_MTase"/>
</dbReference>
<sequence>MTNSAKESRNRQSKDENSVRDLNQAIGAAIKRLATAGVASPAVDARELAEFVLGCRLYRAAGEFSAEQSEAYAQLVEKRAARIPLQHLIGKMWFRDLELKCVPGVFIVRPETEMVADSAIAEVRRLQKMGERNPLVLDLCSGSGAIAIAVATETQNSNVHAVEISPLAFAISGENNRQYGSLVSFQQGDALTVDSDFAGKVSIIVTNPPYVPPGHRLSPEVLADPELALYGGGADGLDFPRRLIQRSFQLLRPGGLLLLEHADEQANEICKIAGAAGFSDPRTNLDLAQKPRFLSARKPAAHDDVVQGVKTGSPDFAKKNEKSKFA</sequence>
<evidence type="ECO:0000313" key="9">
    <source>
        <dbReference type="EMBL" id="MDR6939974.1"/>
    </source>
</evidence>
<dbReference type="PANTHER" id="PTHR18895">
    <property type="entry name" value="HEMK METHYLTRANSFERASE"/>
    <property type="match status" value="1"/>
</dbReference>
<keyword evidence="2 9" id="KW-0489">Methyltransferase</keyword>
<dbReference type="InterPro" id="IPR040758">
    <property type="entry name" value="PrmC_N"/>
</dbReference>
<accession>A0ABU1T3P6</accession>